<evidence type="ECO:0000259" key="4">
    <source>
        <dbReference type="Pfam" id="PF26238"/>
    </source>
</evidence>
<protein>
    <submittedName>
        <fullName evidence="5">Uncharacterized protein</fullName>
    </submittedName>
</protein>
<evidence type="ECO:0000259" key="2">
    <source>
        <dbReference type="Pfam" id="PF26236"/>
    </source>
</evidence>
<feature type="domain" description="DUF8054" evidence="4">
    <location>
        <begin position="99"/>
        <end position="212"/>
    </location>
</feature>
<feature type="domain" description="DUF8054" evidence="3">
    <location>
        <begin position="215"/>
        <end position="254"/>
    </location>
</feature>
<dbReference type="Pfam" id="PF26238">
    <property type="entry name" value="DUF8054_M"/>
    <property type="match status" value="1"/>
</dbReference>
<dbReference type="InterPro" id="IPR058674">
    <property type="entry name" value="DUF8054_N"/>
</dbReference>
<evidence type="ECO:0000256" key="1">
    <source>
        <dbReference type="SAM" id="Phobius"/>
    </source>
</evidence>
<keyword evidence="1" id="KW-1133">Transmembrane helix</keyword>
<organism evidence="5 6">
    <name type="scientific">Halogranum amylolyticum</name>
    <dbReference type="NCBI Taxonomy" id="660520"/>
    <lineage>
        <taxon>Archaea</taxon>
        <taxon>Methanobacteriati</taxon>
        <taxon>Methanobacteriota</taxon>
        <taxon>Stenosarchaea group</taxon>
        <taxon>Halobacteria</taxon>
        <taxon>Halobacteriales</taxon>
        <taxon>Haloferacaceae</taxon>
    </lineage>
</organism>
<dbReference type="AlphaFoldDB" id="A0A1H8U1T8"/>
<evidence type="ECO:0000259" key="3">
    <source>
        <dbReference type="Pfam" id="PF26237"/>
    </source>
</evidence>
<accession>A0A1H8U1T8</accession>
<keyword evidence="1" id="KW-0812">Transmembrane</keyword>
<proteinExistence type="predicted"/>
<evidence type="ECO:0000313" key="6">
    <source>
        <dbReference type="Proteomes" id="UP000199126"/>
    </source>
</evidence>
<dbReference type="Pfam" id="PF26237">
    <property type="entry name" value="DUF8054_C"/>
    <property type="match status" value="1"/>
</dbReference>
<name>A0A1H8U1T8_9EURY</name>
<feature type="transmembrane region" description="Helical" evidence="1">
    <location>
        <begin position="21"/>
        <end position="41"/>
    </location>
</feature>
<dbReference type="Pfam" id="PF26236">
    <property type="entry name" value="DUF8054_N"/>
    <property type="match status" value="1"/>
</dbReference>
<evidence type="ECO:0000313" key="5">
    <source>
        <dbReference type="EMBL" id="SEO97240.1"/>
    </source>
</evidence>
<keyword evidence="1" id="KW-0472">Membrane</keyword>
<dbReference type="Proteomes" id="UP000199126">
    <property type="component" value="Unassembled WGS sequence"/>
</dbReference>
<gene>
    <name evidence="5" type="ORF">SAMN04487948_10981</name>
</gene>
<dbReference type="InterPro" id="IPR058675">
    <property type="entry name" value="DUF8054_C"/>
</dbReference>
<reference evidence="6" key="1">
    <citation type="submission" date="2016-10" db="EMBL/GenBank/DDBJ databases">
        <authorList>
            <person name="Varghese N."/>
            <person name="Submissions S."/>
        </authorList>
    </citation>
    <scope>NUCLEOTIDE SEQUENCE [LARGE SCALE GENOMIC DNA]</scope>
    <source>
        <strain evidence="6">CGMCC 1.10121</strain>
    </source>
</reference>
<feature type="transmembrane region" description="Helical" evidence="1">
    <location>
        <begin position="47"/>
        <end position="66"/>
    </location>
</feature>
<keyword evidence="6" id="KW-1185">Reference proteome</keyword>
<dbReference type="RefSeq" id="WP_089825766.1">
    <property type="nucleotide sequence ID" value="NZ_FODV01000009.1"/>
</dbReference>
<dbReference type="OrthoDB" id="292134at2157"/>
<dbReference type="InterPro" id="IPR058775">
    <property type="entry name" value="DUF8054_M"/>
</dbReference>
<dbReference type="EMBL" id="FODV01000009">
    <property type="protein sequence ID" value="SEO97240.1"/>
    <property type="molecule type" value="Genomic_DNA"/>
</dbReference>
<feature type="domain" description="DUF8054" evidence="2">
    <location>
        <begin position="9"/>
        <end position="88"/>
    </location>
</feature>
<sequence>MRTTVRRRLDRYRQPEYTGENRCTPCTVVNLAIAVVLSVAVGVSFTPLGVVVAGVSLLAIYLRGYLVPGTPTLTKRYLPEQVLQWFDKRPTVALDADLDVEAQLLAVDAVEPADDDLRITDEFETAWDEEITRVRGDLERRVGSLLELDDPAVERGTDVCRVFDGDRLVARWPSTAALVADVAAIPLLRDRASNWDDLSRAEQGQLLSGLRLFVERCPDCGGELLFSEDHVESCCRTVDVVTYDCDACAARVMEIER</sequence>